<dbReference type="CDD" id="cd06257">
    <property type="entry name" value="DnaJ"/>
    <property type="match status" value="1"/>
</dbReference>
<proteinExistence type="predicted"/>
<dbReference type="PANTHER" id="PTHR43948:SF10">
    <property type="entry name" value="MRJ, ISOFORM E"/>
    <property type="match status" value="1"/>
</dbReference>
<dbReference type="SMART" id="SM00271">
    <property type="entry name" value="DnaJ"/>
    <property type="match status" value="1"/>
</dbReference>
<dbReference type="GO" id="GO:0005737">
    <property type="term" value="C:cytoplasm"/>
    <property type="evidence" value="ECO:0007669"/>
    <property type="project" value="TreeGrafter"/>
</dbReference>
<dbReference type="InParanoid" id="A0A194XAQ4"/>
<dbReference type="PROSITE" id="PS50076">
    <property type="entry name" value="DNAJ_2"/>
    <property type="match status" value="1"/>
</dbReference>
<protein>
    <submittedName>
        <fullName evidence="3">DnaJ-domain-containing protein</fullName>
    </submittedName>
</protein>
<dbReference type="Gene3D" id="1.10.287.110">
    <property type="entry name" value="DnaJ domain"/>
    <property type="match status" value="1"/>
</dbReference>
<keyword evidence="4" id="KW-1185">Reference proteome</keyword>
<dbReference type="GeneID" id="28822773"/>
<dbReference type="Proteomes" id="UP000070700">
    <property type="component" value="Unassembled WGS sequence"/>
</dbReference>
<dbReference type="OrthoDB" id="10250354at2759"/>
<keyword evidence="1" id="KW-0175">Coiled coil</keyword>
<dbReference type="STRING" id="149040.A0A194XAQ4"/>
<dbReference type="RefSeq" id="XP_018071610.1">
    <property type="nucleotide sequence ID" value="XM_018213047.1"/>
</dbReference>
<sequence>MAPHSKELHTILGLPQKPEPSLEAIRKAYYGAALKYHPDKNPGDTNATAKFQELKKAHETILSRYVTIEEECDVDISETCYTEDKQLTFDKKPKRVAKKVEKAKRRAENEESQANARANKFFEMKKLAREVRELLTLEKEIECETLRLENKQPCLGQRKEDIQPMTADYHRRALTLAKAQLNGRNRKKPRPEINLDTRANEKMILGDVFEEFETDRRNENSLEFEIPLERVDFERERQVKQNRNLSSLASETEVRQDAQVLAEKVNRFWSTKASNSEQPNVARDASKVERPDDTDCKFAAAAYTREHLAMFAQMSGNPEHSNVHAVQVYEDPIAQNDNLSQSHYCDPLSRKGRWKEGHEVRLEHFPRGKKHLRRVRWGPAEVLYTRI</sequence>
<dbReference type="GO" id="GO:0005634">
    <property type="term" value="C:nucleus"/>
    <property type="evidence" value="ECO:0007669"/>
    <property type="project" value="TreeGrafter"/>
</dbReference>
<feature type="coiled-coil region" evidence="1">
    <location>
        <begin position="97"/>
        <end position="144"/>
    </location>
</feature>
<dbReference type="AlphaFoldDB" id="A0A194XAQ4"/>
<dbReference type="Pfam" id="PF00226">
    <property type="entry name" value="DnaJ"/>
    <property type="match status" value="1"/>
</dbReference>
<reference evidence="3 4" key="1">
    <citation type="submission" date="2015-10" db="EMBL/GenBank/DDBJ databases">
        <title>Full genome of DAOMC 229536 Phialocephala scopiformis, a fungal endophyte of spruce producing the potent anti-insectan compound rugulosin.</title>
        <authorList>
            <consortium name="DOE Joint Genome Institute"/>
            <person name="Walker A.K."/>
            <person name="Frasz S.L."/>
            <person name="Seifert K.A."/>
            <person name="Miller J.D."/>
            <person name="Mondo S.J."/>
            <person name="Labutti K."/>
            <person name="Lipzen A."/>
            <person name="Dockter R."/>
            <person name="Kennedy M."/>
            <person name="Grigoriev I.V."/>
            <person name="Spatafora J.W."/>
        </authorList>
    </citation>
    <scope>NUCLEOTIDE SEQUENCE [LARGE SCALE GENOMIC DNA]</scope>
    <source>
        <strain evidence="3 4">CBS 120377</strain>
    </source>
</reference>
<dbReference type="GO" id="GO:0051087">
    <property type="term" value="F:protein-folding chaperone binding"/>
    <property type="evidence" value="ECO:0007669"/>
    <property type="project" value="TreeGrafter"/>
</dbReference>
<feature type="domain" description="J" evidence="2">
    <location>
        <begin position="7"/>
        <end position="66"/>
    </location>
</feature>
<evidence type="ECO:0000313" key="3">
    <source>
        <dbReference type="EMBL" id="KUJ17255.1"/>
    </source>
</evidence>
<accession>A0A194XAQ4</accession>
<dbReference type="InterPro" id="IPR001623">
    <property type="entry name" value="DnaJ_domain"/>
</dbReference>
<dbReference type="InterPro" id="IPR036869">
    <property type="entry name" value="J_dom_sf"/>
</dbReference>
<dbReference type="SUPFAM" id="SSF46565">
    <property type="entry name" value="Chaperone J-domain"/>
    <property type="match status" value="1"/>
</dbReference>
<name>A0A194XAQ4_MOLSC</name>
<evidence type="ECO:0000313" key="4">
    <source>
        <dbReference type="Proteomes" id="UP000070700"/>
    </source>
</evidence>
<dbReference type="GO" id="GO:0051082">
    <property type="term" value="F:unfolded protein binding"/>
    <property type="evidence" value="ECO:0007669"/>
    <property type="project" value="TreeGrafter"/>
</dbReference>
<evidence type="ECO:0000256" key="1">
    <source>
        <dbReference type="SAM" id="Coils"/>
    </source>
</evidence>
<evidence type="ECO:0000259" key="2">
    <source>
        <dbReference type="PROSITE" id="PS50076"/>
    </source>
</evidence>
<gene>
    <name evidence="3" type="ORF">LY89DRAFT_668599</name>
</gene>
<dbReference type="EMBL" id="KQ947414">
    <property type="protein sequence ID" value="KUJ17255.1"/>
    <property type="molecule type" value="Genomic_DNA"/>
</dbReference>
<dbReference type="PANTHER" id="PTHR43948">
    <property type="entry name" value="DNAJ HOMOLOG SUBFAMILY B"/>
    <property type="match status" value="1"/>
</dbReference>
<organism evidence="3 4">
    <name type="scientific">Mollisia scopiformis</name>
    <name type="common">Conifer needle endophyte fungus</name>
    <name type="synonym">Phialocephala scopiformis</name>
    <dbReference type="NCBI Taxonomy" id="149040"/>
    <lineage>
        <taxon>Eukaryota</taxon>
        <taxon>Fungi</taxon>
        <taxon>Dikarya</taxon>
        <taxon>Ascomycota</taxon>
        <taxon>Pezizomycotina</taxon>
        <taxon>Leotiomycetes</taxon>
        <taxon>Helotiales</taxon>
        <taxon>Mollisiaceae</taxon>
        <taxon>Mollisia</taxon>
    </lineage>
</organism>
<dbReference type="GO" id="GO:0044183">
    <property type="term" value="F:protein folding chaperone"/>
    <property type="evidence" value="ECO:0007669"/>
    <property type="project" value="TreeGrafter"/>
</dbReference>
<dbReference type="KEGG" id="psco:LY89DRAFT_668599"/>